<dbReference type="AlphaFoldDB" id="A0A1Y6IV43"/>
<name>A0A1Y6IV43_9VIBR</name>
<gene>
    <name evidence="1" type="ORF">SBX37_04800</name>
    <name evidence="2" type="ORF">VIM7927_02831</name>
</gene>
<dbReference type="RefSeq" id="WP_087481567.1">
    <property type="nucleotide sequence ID" value="NZ_AP024883.1"/>
</dbReference>
<evidence type="ECO:0000313" key="4">
    <source>
        <dbReference type="Proteomes" id="UP001283366"/>
    </source>
</evidence>
<dbReference type="Proteomes" id="UP001283366">
    <property type="component" value="Unassembled WGS sequence"/>
</dbReference>
<evidence type="ECO:0008006" key="5">
    <source>
        <dbReference type="Google" id="ProtNLM"/>
    </source>
</evidence>
<keyword evidence="4" id="KW-1185">Reference proteome</keyword>
<reference evidence="1 4" key="2">
    <citation type="submission" date="2023-11" db="EMBL/GenBank/DDBJ databases">
        <title>Plant-associative lifestyle of Vibrio porteresiae and its evolutionary dynamics.</title>
        <authorList>
            <person name="Rameshkumar N."/>
            <person name="Kirti K."/>
        </authorList>
    </citation>
    <scope>NUCLEOTIDE SEQUENCE [LARGE SCALE GENOMIC DNA]</scope>
    <source>
        <strain evidence="1 4">MSSRF38</strain>
    </source>
</reference>
<accession>A0A1Y6IV43</accession>
<reference evidence="2 3" key="1">
    <citation type="submission" date="2017-05" db="EMBL/GenBank/DDBJ databases">
        <authorList>
            <person name="Song R."/>
            <person name="Chenine A.L."/>
            <person name="Ruprecht R.M."/>
        </authorList>
    </citation>
    <scope>NUCLEOTIDE SEQUENCE [LARGE SCALE GENOMIC DNA]</scope>
    <source>
        <strain evidence="2 3">CECT 7927</strain>
    </source>
</reference>
<evidence type="ECO:0000313" key="1">
    <source>
        <dbReference type="EMBL" id="MDW6002190.1"/>
    </source>
</evidence>
<sequence length="375" mass="44482">MFVIHNPHSFDMLLRPLSYFFIKKKPHLKYQHLLQILFGSGPIYIALDYSESSLLSSRHFVRIPFFLRYLIVNIELLLWKLLNRKYKFIVIKNNKLKDKILFSFTYKGATHPTKEKYMLFDNVKGICFHLSHYMIQTKAKSDLIIKYFDKSVLMADVDLRNNCYYKEFFPSNFPFFIIPFQVSSRFIVKKTFEERKNKILISGTVHDLSLENPADYYQDFIGFFNSISYHEIRSKFFNEKKHNLIDSCISAFRQDGNSLQKEYFKIDLVEMLNDYKFVCYDKELSGAPAITTFEAISCGCIPLVHKDSFLGLELEDKVRFIEFGNNVNEFENYIENKFLDVRKYICKGNDFDVGNHMIEITKKNIDKIKIYFSCN</sequence>
<proteinExistence type="predicted"/>
<evidence type="ECO:0000313" key="2">
    <source>
        <dbReference type="EMBL" id="SMS01535.1"/>
    </source>
</evidence>
<dbReference type="Proteomes" id="UP000196125">
    <property type="component" value="Unassembled WGS sequence"/>
</dbReference>
<dbReference type="EMBL" id="FXXI01000005">
    <property type="protein sequence ID" value="SMS01535.1"/>
    <property type="molecule type" value="Genomic_DNA"/>
</dbReference>
<evidence type="ECO:0000313" key="3">
    <source>
        <dbReference type="Proteomes" id="UP000196125"/>
    </source>
</evidence>
<organism evidence="2 3">
    <name type="scientific">Vibrio mangrovi</name>
    <dbReference type="NCBI Taxonomy" id="474394"/>
    <lineage>
        <taxon>Bacteria</taxon>
        <taxon>Pseudomonadati</taxon>
        <taxon>Pseudomonadota</taxon>
        <taxon>Gammaproteobacteria</taxon>
        <taxon>Vibrionales</taxon>
        <taxon>Vibrionaceae</taxon>
        <taxon>Vibrio</taxon>
    </lineage>
</organism>
<protein>
    <recommendedName>
        <fullName evidence="5">Glycosyltransferase family 10 (Fucosyltransferase)</fullName>
    </recommendedName>
</protein>
<dbReference type="EMBL" id="JAWRCO010000001">
    <property type="protein sequence ID" value="MDW6002190.1"/>
    <property type="molecule type" value="Genomic_DNA"/>
</dbReference>